<dbReference type="GO" id="GO:0003676">
    <property type="term" value="F:nucleic acid binding"/>
    <property type="evidence" value="ECO:0007669"/>
    <property type="project" value="InterPro"/>
</dbReference>
<dbReference type="GO" id="GO:0003964">
    <property type="term" value="F:RNA-directed DNA polymerase activity"/>
    <property type="evidence" value="ECO:0007669"/>
    <property type="project" value="UniProtKB-KW"/>
</dbReference>
<dbReference type="SUPFAM" id="SSF50630">
    <property type="entry name" value="Acid proteases"/>
    <property type="match status" value="1"/>
</dbReference>
<dbReference type="PANTHER" id="PTHR37984:SF5">
    <property type="entry name" value="PROTEIN NYNRIN-LIKE"/>
    <property type="match status" value="1"/>
</dbReference>
<evidence type="ECO:0000256" key="5">
    <source>
        <dbReference type="ARBA" id="ARBA00022737"/>
    </source>
</evidence>
<dbReference type="EC" id="2.7.7.49" evidence="1"/>
<feature type="domain" description="VWFC" evidence="10">
    <location>
        <begin position="1811"/>
        <end position="1870"/>
    </location>
</feature>
<dbReference type="InterPro" id="IPR021109">
    <property type="entry name" value="Peptidase_aspartic_dom_sf"/>
</dbReference>
<evidence type="ECO:0000256" key="4">
    <source>
        <dbReference type="ARBA" id="ARBA00022722"/>
    </source>
</evidence>
<reference evidence="13" key="1">
    <citation type="submission" date="2020-11" db="EMBL/GenBank/DDBJ databases">
        <authorList>
            <person name="Whiteford S."/>
        </authorList>
    </citation>
    <scope>NUCLEOTIDE SEQUENCE</scope>
</reference>
<dbReference type="SMART" id="SM00214">
    <property type="entry name" value="VWC"/>
    <property type="match status" value="4"/>
</dbReference>
<evidence type="ECO:0000256" key="7">
    <source>
        <dbReference type="ARBA" id="ARBA00022801"/>
    </source>
</evidence>
<evidence type="ECO:0000313" key="14">
    <source>
        <dbReference type="Proteomes" id="UP000653454"/>
    </source>
</evidence>
<dbReference type="Gene3D" id="3.30.420.10">
    <property type="entry name" value="Ribonuclease H-like superfamily/Ribonuclease H"/>
    <property type="match status" value="1"/>
</dbReference>
<dbReference type="InterPro" id="IPR041588">
    <property type="entry name" value="Integrase_H2C2"/>
</dbReference>
<evidence type="ECO:0000256" key="1">
    <source>
        <dbReference type="ARBA" id="ARBA00012493"/>
    </source>
</evidence>
<dbReference type="PANTHER" id="PTHR37984">
    <property type="entry name" value="PROTEIN CBG26694"/>
    <property type="match status" value="1"/>
</dbReference>
<evidence type="ECO:0000259" key="10">
    <source>
        <dbReference type="PROSITE" id="PS50184"/>
    </source>
</evidence>
<dbReference type="InterPro" id="IPR043502">
    <property type="entry name" value="DNA/RNA_pol_sf"/>
</dbReference>
<dbReference type="PROSITE" id="PS00141">
    <property type="entry name" value="ASP_PROTEASE"/>
    <property type="match status" value="1"/>
</dbReference>
<dbReference type="Gene3D" id="3.30.70.270">
    <property type="match status" value="2"/>
</dbReference>
<dbReference type="InterPro" id="IPR043128">
    <property type="entry name" value="Rev_trsase/Diguanyl_cyclase"/>
</dbReference>
<feature type="compositionally biased region" description="Polar residues" evidence="9">
    <location>
        <begin position="244"/>
        <end position="260"/>
    </location>
</feature>
<dbReference type="Gene3D" id="3.10.10.10">
    <property type="entry name" value="HIV Type 1 Reverse Transcriptase, subunit A, domain 1"/>
    <property type="match status" value="1"/>
</dbReference>
<dbReference type="InterPro" id="IPR001969">
    <property type="entry name" value="Aspartic_peptidase_AS"/>
</dbReference>
<dbReference type="GO" id="GO:0004190">
    <property type="term" value="F:aspartic-type endopeptidase activity"/>
    <property type="evidence" value="ECO:0007669"/>
    <property type="project" value="InterPro"/>
</dbReference>
<dbReference type="SUPFAM" id="SSF57603">
    <property type="entry name" value="FnI-like domain"/>
    <property type="match status" value="4"/>
</dbReference>
<keyword evidence="14" id="KW-1185">Reference proteome</keyword>
<keyword evidence="6" id="KW-0255">Endonuclease</keyword>
<feature type="domain" description="VWFC" evidence="10">
    <location>
        <begin position="1736"/>
        <end position="1797"/>
    </location>
</feature>
<keyword evidence="3" id="KW-0548">Nucleotidyltransferase</keyword>
<feature type="compositionally biased region" description="Basic residues" evidence="9">
    <location>
        <begin position="268"/>
        <end position="283"/>
    </location>
</feature>
<dbReference type="InterPro" id="IPR050951">
    <property type="entry name" value="Retrovirus_Pol_polyprotein"/>
</dbReference>
<dbReference type="GO" id="GO:0006508">
    <property type="term" value="P:proteolysis"/>
    <property type="evidence" value="ECO:0007669"/>
    <property type="project" value="InterPro"/>
</dbReference>
<evidence type="ECO:0000256" key="2">
    <source>
        <dbReference type="ARBA" id="ARBA00022679"/>
    </source>
</evidence>
<dbReference type="CDD" id="cd09274">
    <property type="entry name" value="RNase_HI_RT_Ty3"/>
    <property type="match status" value="1"/>
</dbReference>
<sequence length="2248" mass="251598">MSTDNKIPAKAGTSSDYSNSQETLDVREIDLNVLLRFVKPFDGSRETLQPFINNCNNAMAIASNFQKQILFQYIVSQLQGKAETACSIKEFDNWNQLKDFLVIQFGEKKTYSHLLMDLQECHQESNETATQFALRLETCLAQLLTEVTISCPKKGELSGRTAAMHEIALNTFLLGLHPRLSNSVRVRNPKTLNEAINLAASEEKIFQFMVKKNPRPASNRASVPSYGQQNKQQMSNFQQRPPFKQNQRPGPVQNLQQNPKPTLACSVRVRRTGSRRRSRKRTGNFKLNTDSRRCDSSSCTPISSTNKISKSPHPAIKIPETKTYSQVVSNILDPSRKKDNDLVASNVRGPSVNKSSNITTSSILGPSCAKPVVSNKSSSITTSSILGPSCAKSVVSDPNLEKKNSKVYEINSNVKKICLPHILVETSVSKTPLSFLVDSGSSVCLVKKSSIPTVTKLEKEIIQLKGIDAGDELTHTLGSVNVHLFPKHNSVSYKFHVVENINLEHDGIIGTDLLKEKGCYLDYASEKLKLDKHTVKLIFTNPIYSIQPRTETVIECTISNPELKEGIIVDQHISDSLLVANCIVRVKENNRVNITVINTSEEPVEIHSDLKLSLEPLEAFPMLSFCTTSAPSVGPRTKKVLDQLRTDHLNDEESNLLLDVCAQYSDIFHLPEDKLTCTSAIEHSIETTTSNPIHTKTYRFPECHKREVENQINKMLEQEIISPSVSPWSAPIWVVPKKIDASGQKKWRVVIDYRKLNDVTIGEVYPIPQISEILDQLGQSKYFSTLDLASGFHQIKVSDGKKTAFSVPQGHFQFNRMPFGLKNAPSTFQKLMNTCLSGLQGTRCFVYLDDIVIYSHDLQTHIDNLSAVFERIRQFNLKLQPDKCEFLRKEVAYLGHVISDEGVKPNPDKIKAVAEFPIPESPKDIKSFLGLVSYYRRFIPDFSKTAKPLTSLLKKEIPFEWKNEQQLAFDTLKEKLTTAPILAYPDFSKPFVLTCDASNVAVSAILSQGPIGKDLPIAYASRTLNKAESNYSVTEKECLAIIFGTKTFRPYLYGHRFTIVTDHRPLQWLFNCKDPGSRLVRWRLKLEEYDYEILYKKGKVNCNADALSRYPVNPVQDNLIGGKPLIRGSSDPTPTPNPIDPPIPDEDLIQLFDLDVSPVNPDLNIDLENILPYLPSPVTVDPTVSNDFLPSSGAELIELAPVESTPSNTENNPINNDDYSDFLRFTSDPKTNSNTVQKEHKETLLKSPYKIILIPTSLDLDESNPYITEIVLDSENKNEIINSERELHSFKKLEYKNKIIYLMFTKVNHFDESSYPDIYKTIKNTRDDILRESEKPTDISISDFKNPFEKHSYTKIYNILTYLFHNTEIVVHVYFNQIIYPSLSERAKILKENHDIPIAGHLGSSRMYSRIQEQFYWKGMRSDIESYVKTCKSCQENKALRKLNKAPMEITSTSSEAFQRVALDIVGPLPDSGTDKLKYILTIQDDLTKYSVAYPIRSTTAEETISGEPGIYFDHMGQMKIQGGYLDVVIPIDVSYIRPHINNLNEVLGTTRFLCRDVLDNTECHNMLEPITVRFHDAIRDFEAIAHLMPNPVKRSAWFGGIGTVFKHVFGTLDQNDAARYDDAINLLQGDQTKIASIMKNNILVTNSVLQNYKDTFNVINVNEAKLKISLDKMSTLLKCVINGQRVWEGRDVRIPEEPCLSCRCVAGALSCSKRACPVLPCARAQQYTPPGECCPRCLHPTADKILPGMLLFGYEPCLSCRCVAGALSCSKRACPVLPCARAQQYTPPGECCPRCLHPTADKILPGYTDKPCIIGTHFRSHLERFEVDACTDCTCVNGTAVCARATCPVLTCGARALPPAPGKCCPECPVIDHAKRACVVAGKTYQDGEAWQLDACKSCECHGGEPQCAMERCPTLTCPTDQTLRKVPGQCCSKCVDKDGICTVFGDPHYKTFDGKFYSFQGSCKYQLVSDCANNTFSIRISNDARNTSHSSWTRTATLRIGPSKINLGKKMRVKVNGQRVALPHRMPDVAHISRSNGSVLLAADIGIQILWDGDGFLEVTVSSSYKNKLCGLCGNFNSVARDDMTTRDGKQVGDPWKFGASWRVGGRRACTRRQERPGATRCRRAKQKRARRLCREFERNEVFSACGLKVNPANYRDACVRDACGCGGARCHCAAYRAYTRECERAGAAPGAGWARAVWCEGPPPPRQGRARPRPRPDERLLAAGNMPLVPKPSNSRSRPPPPIRF</sequence>
<dbReference type="Pfam" id="PF17917">
    <property type="entry name" value="RT_RNaseH"/>
    <property type="match status" value="1"/>
</dbReference>
<dbReference type="Gene3D" id="1.10.340.70">
    <property type="match status" value="1"/>
</dbReference>
<dbReference type="Pfam" id="PF00078">
    <property type="entry name" value="RVT_1"/>
    <property type="match status" value="1"/>
</dbReference>
<dbReference type="Pfam" id="PF00093">
    <property type="entry name" value="VWC"/>
    <property type="match status" value="4"/>
</dbReference>
<accession>A0A8S4DCJ3</accession>
<dbReference type="FunFam" id="1.10.340.70:FF:000001">
    <property type="entry name" value="Retrovirus-related Pol polyprotein from transposon gypsy-like Protein"/>
    <property type="match status" value="1"/>
</dbReference>
<dbReference type="Proteomes" id="UP000653454">
    <property type="component" value="Unassembled WGS sequence"/>
</dbReference>
<dbReference type="Pfam" id="PF00094">
    <property type="entry name" value="VWD"/>
    <property type="match status" value="1"/>
</dbReference>
<dbReference type="Pfam" id="PF17921">
    <property type="entry name" value="Integrase_H2C2"/>
    <property type="match status" value="1"/>
</dbReference>
<evidence type="ECO:0000259" key="11">
    <source>
        <dbReference type="PROSITE" id="PS50878"/>
    </source>
</evidence>
<dbReference type="PROSITE" id="PS50878">
    <property type="entry name" value="RT_POL"/>
    <property type="match status" value="1"/>
</dbReference>
<gene>
    <name evidence="13" type="ORF">PLXY2_LOCUS1806</name>
</gene>
<dbReference type="GO" id="GO:0004519">
    <property type="term" value="F:endonuclease activity"/>
    <property type="evidence" value="ECO:0007669"/>
    <property type="project" value="UniProtKB-KW"/>
</dbReference>
<dbReference type="Gene3D" id="6.20.200.20">
    <property type="match status" value="4"/>
</dbReference>
<dbReference type="PROSITE" id="PS01208">
    <property type="entry name" value="VWFC_1"/>
    <property type="match status" value="3"/>
</dbReference>
<keyword evidence="7" id="KW-0378">Hydrolase</keyword>
<dbReference type="InterPro" id="IPR036397">
    <property type="entry name" value="RNaseH_sf"/>
</dbReference>
<feature type="domain" description="VWFC" evidence="10">
    <location>
        <begin position="1877"/>
        <end position="1937"/>
    </location>
</feature>
<comment type="caution">
    <text evidence="13">The sequence shown here is derived from an EMBL/GenBank/DDBJ whole genome shotgun (WGS) entry which is preliminary data.</text>
</comment>
<dbReference type="InterPro" id="IPR014853">
    <property type="entry name" value="VWF/SSPO/ZAN-like_Cys-rich_dom"/>
</dbReference>
<dbReference type="InterPro" id="IPR001846">
    <property type="entry name" value="VWF_type-D"/>
</dbReference>
<keyword evidence="2" id="KW-0808">Transferase</keyword>
<dbReference type="PROSITE" id="PS51233">
    <property type="entry name" value="VWFD"/>
    <property type="match status" value="1"/>
</dbReference>
<evidence type="ECO:0000256" key="3">
    <source>
        <dbReference type="ARBA" id="ARBA00022695"/>
    </source>
</evidence>
<dbReference type="FunFam" id="3.30.70.270:FF:000115">
    <property type="entry name" value="Polyprotein of retroviral origin, putative"/>
    <property type="match status" value="1"/>
</dbReference>
<dbReference type="PROSITE" id="PS50184">
    <property type="entry name" value="VWFC_2"/>
    <property type="match status" value="4"/>
</dbReference>
<evidence type="ECO:0000256" key="6">
    <source>
        <dbReference type="ARBA" id="ARBA00022759"/>
    </source>
</evidence>
<dbReference type="InterPro" id="IPR001007">
    <property type="entry name" value="VWF_dom"/>
</dbReference>
<dbReference type="FunFam" id="3.10.20.370:FF:000001">
    <property type="entry name" value="Retrovirus-related Pol polyprotein from transposon 17.6-like protein"/>
    <property type="match status" value="1"/>
</dbReference>
<feature type="domain" description="Reverse transcriptase" evidence="11">
    <location>
        <begin position="716"/>
        <end position="898"/>
    </location>
</feature>
<keyword evidence="4" id="KW-0540">Nuclease</keyword>
<dbReference type="Pfam" id="PF08742">
    <property type="entry name" value="C8"/>
    <property type="match status" value="1"/>
</dbReference>
<dbReference type="SMART" id="SM00832">
    <property type="entry name" value="C8"/>
    <property type="match status" value="1"/>
</dbReference>
<organism evidence="13 14">
    <name type="scientific">Plutella xylostella</name>
    <name type="common">Diamondback moth</name>
    <name type="synonym">Plutella maculipennis</name>
    <dbReference type="NCBI Taxonomy" id="51655"/>
    <lineage>
        <taxon>Eukaryota</taxon>
        <taxon>Metazoa</taxon>
        <taxon>Ecdysozoa</taxon>
        <taxon>Arthropoda</taxon>
        <taxon>Hexapoda</taxon>
        <taxon>Insecta</taxon>
        <taxon>Pterygota</taxon>
        <taxon>Neoptera</taxon>
        <taxon>Endopterygota</taxon>
        <taxon>Lepidoptera</taxon>
        <taxon>Glossata</taxon>
        <taxon>Ditrysia</taxon>
        <taxon>Yponomeutoidea</taxon>
        <taxon>Plutellidae</taxon>
        <taxon>Plutella</taxon>
    </lineage>
</organism>
<dbReference type="InterPro" id="IPR000477">
    <property type="entry name" value="RT_dom"/>
</dbReference>
<evidence type="ECO:0000313" key="13">
    <source>
        <dbReference type="EMBL" id="CAG9096483.1"/>
    </source>
</evidence>
<dbReference type="EMBL" id="CAJHNJ030000004">
    <property type="protein sequence ID" value="CAG9096483.1"/>
    <property type="molecule type" value="Genomic_DNA"/>
</dbReference>
<protein>
    <recommendedName>
        <fullName evidence="1">RNA-directed DNA polymerase</fullName>
        <ecNumber evidence="1">2.7.7.49</ecNumber>
    </recommendedName>
</protein>
<name>A0A8S4DCJ3_PLUXY</name>
<dbReference type="Gene3D" id="2.40.70.10">
    <property type="entry name" value="Acid Proteases"/>
    <property type="match status" value="1"/>
</dbReference>
<dbReference type="Gene3D" id="3.10.20.370">
    <property type="match status" value="1"/>
</dbReference>
<evidence type="ECO:0000256" key="9">
    <source>
        <dbReference type="SAM" id="MobiDB-lite"/>
    </source>
</evidence>
<evidence type="ECO:0000259" key="12">
    <source>
        <dbReference type="PROSITE" id="PS51233"/>
    </source>
</evidence>
<feature type="domain" description="VWFD" evidence="12">
    <location>
        <begin position="1941"/>
        <end position="2113"/>
    </location>
</feature>
<feature type="compositionally biased region" description="Polar residues" evidence="9">
    <location>
        <begin position="296"/>
        <end position="309"/>
    </location>
</feature>
<dbReference type="Pfam" id="PF00077">
    <property type="entry name" value="RVP"/>
    <property type="match status" value="1"/>
</dbReference>
<dbReference type="CDD" id="cd00303">
    <property type="entry name" value="retropepsin_like"/>
    <property type="match status" value="1"/>
</dbReference>
<dbReference type="SMART" id="SM00216">
    <property type="entry name" value="VWD"/>
    <property type="match status" value="1"/>
</dbReference>
<proteinExistence type="predicted"/>
<feature type="region of interest" description="Disordered" evidence="9">
    <location>
        <begin position="2205"/>
        <end position="2248"/>
    </location>
</feature>
<feature type="compositionally biased region" description="Low complexity" evidence="9">
    <location>
        <begin position="228"/>
        <end position="239"/>
    </location>
</feature>
<dbReference type="CDD" id="cd01647">
    <property type="entry name" value="RT_LTR"/>
    <property type="match status" value="1"/>
</dbReference>
<evidence type="ECO:0000256" key="8">
    <source>
        <dbReference type="ARBA" id="ARBA00022918"/>
    </source>
</evidence>
<dbReference type="InterPro" id="IPR041373">
    <property type="entry name" value="RT_RNaseH"/>
</dbReference>
<feature type="domain" description="VWFC" evidence="10">
    <location>
        <begin position="1678"/>
        <end position="1739"/>
    </location>
</feature>
<dbReference type="InterPro" id="IPR018061">
    <property type="entry name" value="Retropepsins"/>
</dbReference>
<keyword evidence="8" id="KW-0695">RNA-directed DNA polymerase</keyword>
<dbReference type="SUPFAM" id="SSF56672">
    <property type="entry name" value="DNA/RNA polymerases"/>
    <property type="match status" value="1"/>
</dbReference>
<keyword evidence="5" id="KW-0677">Repeat</keyword>
<feature type="region of interest" description="Disordered" evidence="9">
    <location>
        <begin position="215"/>
        <end position="315"/>
    </location>
</feature>